<evidence type="ECO:0000313" key="3">
    <source>
        <dbReference type="Proteomes" id="UP000198727"/>
    </source>
</evidence>
<feature type="domain" description="VOC" evidence="1">
    <location>
        <begin position="51"/>
        <end position="173"/>
    </location>
</feature>
<dbReference type="Gene3D" id="3.30.720.110">
    <property type="match status" value="1"/>
</dbReference>
<dbReference type="InterPro" id="IPR029068">
    <property type="entry name" value="Glyas_Bleomycin-R_OHBP_Dase"/>
</dbReference>
<dbReference type="OrthoDB" id="9795306at2"/>
<dbReference type="Pfam" id="PF18029">
    <property type="entry name" value="Glyoxalase_6"/>
    <property type="match status" value="1"/>
</dbReference>
<dbReference type="InterPro" id="IPR004360">
    <property type="entry name" value="Glyas_Fos-R_dOase_dom"/>
</dbReference>
<evidence type="ECO:0000259" key="1">
    <source>
        <dbReference type="PROSITE" id="PS51819"/>
    </source>
</evidence>
<name>A0A1I5U034_9PSEU</name>
<dbReference type="EMBL" id="FOWW01000003">
    <property type="protein sequence ID" value="SFP88521.1"/>
    <property type="molecule type" value="Genomic_DNA"/>
</dbReference>
<protein>
    <submittedName>
        <fullName evidence="2">Uncharacterized conserved protein PhnB, glyoxalase superfamily</fullName>
    </submittedName>
</protein>
<dbReference type="PROSITE" id="PS51819">
    <property type="entry name" value="VOC"/>
    <property type="match status" value="2"/>
</dbReference>
<dbReference type="STRING" id="587909.SAMN05421810_103737"/>
<dbReference type="Pfam" id="PF00903">
    <property type="entry name" value="Glyoxalase"/>
    <property type="match status" value="1"/>
</dbReference>
<dbReference type="InterPro" id="IPR041581">
    <property type="entry name" value="Glyoxalase_6"/>
</dbReference>
<feature type="domain" description="VOC" evidence="1">
    <location>
        <begin position="188"/>
        <end position="294"/>
    </location>
</feature>
<dbReference type="RefSeq" id="WP_092530315.1">
    <property type="nucleotide sequence ID" value="NZ_FOWW01000003.1"/>
</dbReference>
<sequence length="294" mass="32255">MTDPLEALRRPHHPIEPDPEFAATLRERLRREILTKGGADMTTTEAPARAEYHSLVPYLAVPDAHRAIEFYEEVFGATRRGDPVVMPDGRIGHAELAIGDAVLMLAEEFPEIEHVAATAGGASIRVEVSDVDTAVERAAARGGRVVVSPRDEGHGRQANITDPFGQRWLVAQAPRHSSAGHPTPQHGEAAYFTFTVPDDETAKAFYGAVLGWRFSPGTVPRAWSAAGTGLPDAGVWGGQDYRGWKLMYAVDDLDAAVERVREHGGRVREVKREPYGRTADCVDDQGVEFWLWQT</sequence>
<dbReference type="Gene3D" id="3.10.180.10">
    <property type="entry name" value="2,3-Dihydroxybiphenyl 1,2-Dioxygenase, domain 1"/>
    <property type="match status" value="1"/>
</dbReference>
<dbReference type="AlphaFoldDB" id="A0A1I5U034"/>
<accession>A0A1I5U034</accession>
<dbReference type="InterPro" id="IPR052164">
    <property type="entry name" value="Anthracycline_SecMetBiosynth"/>
</dbReference>
<dbReference type="PANTHER" id="PTHR33993:SF14">
    <property type="entry name" value="GB|AAF24581.1"/>
    <property type="match status" value="1"/>
</dbReference>
<dbReference type="InterPro" id="IPR037523">
    <property type="entry name" value="VOC_core"/>
</dbReference>
<reference evidence="3" key="1">
    <citation type="submission" date="2016-10" db="EMBL/GenBank/DDBJ databases">
        <authorList>
            <person name="Varghese N."/>
            <person name="Submissions S."/>
        </authorList>
    </citation>
    <scope>NUCLEOTIDE SEQUENCE [LARGE SCALE GENOMIC DNA]</scope>
    <source>
        <strain evidence="3">CGMCC 4.5579</strain>
    </source>
</reference>
<organism evidence="2 3">
    <name type="scientific">Amycolatopsis arida</name>
    <dbReference type="NCBI Taxonomy" id="587909"/>
    <lineage>
        <taxon>Bacteria</taxon>
        <taxon>Bacillati</taxon>
        <taxon>Actinomycetota</taxon>
        <taxon>Actinomycetes</taxon>
        <taxon>Pseudonocardiales</taxon>
        <taxon>Pseudonocardiaceae</taxon>
        <taxon>Amycolatopsis</taxon>
    </lineage>
</organism>
<dbReference type="PANTHER" id="PTHR33993">
    <property type="entry name" value="GLYOXALASE-RELATED"/>
    <property type="match status" value="1"/>
</dbReference>
<proteinExistence type="predicted"/>
<dbReference type="Gene3D" id="3.30.720.120">
    <property type="match status" value="1"/>
</dbReference>
<evidence type="ECO:0000313" key="2">
    <source>
        <dbReference type="EMBL" id="SFP88521.1"/>
    </source>
</evidence>
<dbReference type="Proteomes" id="UP000198727">
    <property type="component" value="Unassembled WGS sequence"/>
</dbReference>
<dbReference type="SUPFAM" id="SSF54593">
    <property type="entry name" value="Glyoxalase/Bleomycin resistance protein/Dihydroxybiphenyl dioxygenase"/>
    <property type="match status" value="2"/>
</dbReference>
<keyword evidence="3" id="KW-1185">Reference proteome</keyword>
<gene>
    <name evidence="2" type="ORF">SAMN05421810_103737</name>
</gene>
<dbReference type="CDD" id="cd07247">
    <property type="entry name" value="SgaA_N_like"/>
    <property type="match status" value="1"/>
</dbReference>